<dbReference type="HAMAP" id="MF_03001">
    <property type="entry name" value="eIF3b"/>
    <property type="match status" value="1"/>
</dbReference>
<keyword evidence="4 6" id="KW-0694">RNA-binding</keyword>
<dbReference type="GO" id="GO:0001732">
    <property type="term" value="P:formation of cytoplasmic translation initiation complex"/>
    <property type="evidence" value="ECO:0007669"/>
    <property type="project" value="UniProtKB-UniRule"/>
</dbReference>
<dbReference type="PIRSF" id="PIRSF036424">
    <property type="entry name" value="eIF3b"/>
    <property type="match status" value="1"/>
</dbReference>
<dbReference type="PANTHER" id="PTHR14068:SF0">
    <property type="entry name" value="EUKARYOTIC TRANSLATION INITIATION FACTOR 3 SUBUNIT B"/>
    <property type="match status" value="1"/>
</dbReference>
<dbReference type="GO" id="GO:0033290">
    <property type="term" value="C:eukaryotic 48S preinitiation complex"/>
    <property type="evidence" value="ECO:0007669"/>
    <property type="project" value="UniProtKB-UniRule"/>
</dbReference>
<evidence type="ECO:0000256" key="8">
    <source>
        <dbReference type="SAM" id="Coils"/>
    </source>
</evidence>
<keyword evidence="2 6" id="KW-0963">Cytoplasm</keyword>
<dbReference type="InterPro" id="IPR015943">
    <property type="entry name" value="WD40/YVTN_repeat-like_dom_sf"/>
</dbReference>
<comment type="subcellular location">
    <subcellularLocation>
        <location evidence="1 6 7">Cytoplasm</location>
    </subcellularLocation>
</comment>
<accession>A0AAV5QE10</accession>
<evidence type="ECO:0000256" key="7">
    <source>
        <dbReference type="PIRNR" id="PIRNR036424"/>
    </source>
</evidence>
<dbReference type="GO" id="GO:0031369">
    <property type="term" value="F:translation initiation factor binding"/>
    <property type="evidence" value="ECO:0007669"/>
    <property type="project" value="InterPro"/>
</dbReference>
<keyword evidence="3 6" id="KW-0396">Initiation factor</keyword>
<comment type="function">
    <text evidence="7">Component of the eukaryotic translation initiation factor 3 (eIF-3) complex, which is involved in protein synthesis and, together with other initiation factors, stimulates binding of mRNA and methionyl-tRNAi to the 40S ribosome.</text>
</comment>
<dbReference type="Proteomes" id="UP001360560">
    <property type="component" value="Unassembled WGS sequence"/>
</dbReference>
<dbReference type="SUPFAM" id="SSF54928">
    <property type="entry name" value="RNA-binding domain, RBD"/>
    <property type="match status" value="1"/>
</dbReference>
<evidence type="ECO:0000256" key="3">
    <source>
        <dbReference type="ARBA" id="ARBA00022540"/>
    </source>
</evidence>
<dbReference type="PROSITE" id="PS50102">
    <property type="entry name" value="RRM"/>
    <property type="match status" value="1"/>
</dbReference>
<comment type="subunit">
    <text evidence="6 7">Component of the eukaryotic translation initiation factor 3 (eIF-3) complex.</text>
</comment>
<comment type="similarity">
    <text evidence="6 7">Belongs to the eIF-3 subunit B family.</text>
</comment>
<comment type="caution">
    <text evidence="10">The sequence shown here is derived from an EMBL/GenBank/DDBJ whole genome shotgun (WGS) entry which is preliminary data.</text>
</comment>
<dbReference type="SUPFAM" id="SSF69322">
    <property type="entry name" value="Tricorn protease domain 2"/>
    <property type="match status" value="1"/>
</dbReference>
<dbReference type="Pfam" id="PF00076">
    <property type="entry name" value="RRM_1"/>
    <property type="match status" value="1"/>
</dbReference>
<dbReference type="GO" id="GO:0003723">
    <property type="term" value="F:RNA binding"/>
    <property type="evidence" value="ECO:0007669"/>
    <property type="project" value="UniProtKB-UniRule"/>
</dbReference>
<evidence type="ECO:0000256" key="5">
    <source>
        <dbReference type="ARBA" id="ARBA00022917"/>
    </source>
</evidence>
<feature type="domain" description="RRM" evidence="9">
    <location>
        <begin position="37"/>
        <end position="127"/>
    </location>
</feature>
<dbReference type="Gene3D" id="3.30.70.330">
    <property type="match status" value="1"/>
</dbReference>
<sequence length="738" mass="84433">MTVEELSIEDVVIDLNEVDFSDIEDKYRVDADSGIEEYVVVDGAPIAPESKVPMLKKVLTKLFTNVKARLTSGEDVDAFHMPIENGKTTGYMFVQFATEKDAELAIKSLNGKKLDAKHRLFLNKLSDVEKYGAEGAVNDEAPTPKVPEFKETDYLKSWLQDESVRDQFMINFGESLVVNWQKHKNIEPAMERLDFNTGFSTFSPKGSYMLTLHPQGIQSWGGSQFENIRKFYHPEVRLLDFSPDEKYMVSLSPEPIKLPPADHPARASFPFGPEDEGHKLIIWELSTGIPVRSFALPPNLEQNKKIEWPLIKWSHDGQYFARKGPDALAVYESSSMALLEKKLIKIEGLQEFEFAPAGVKLAANKKDEVSSVIAYWTPETSNQTARVTLMELPSKKILRTSNLFQVSDCRFHWQDEGKYLCVKVDRHTKSKKTIFSNLEFFNLEEKEIPVEKIELKEAVINFAWEPKTDRFVTISRLDQGPINLAIPKNIINFYAPETDNKKGKKNATSAINLKKYKNFKSIENKHSTNLNWSPKGRFLAAAAIASSNSKIEFFDMDYDGNTVLASDEKLKNENVKASLKQIGDADHFGLTNLEWDPSGRYLAAWSSSWRHKIENGFKIYDFAGHPLVVEGIDNFKQFAWRPRPATLLTGGDRKKVRKMLREYSAQFDEQDAMEASEATKELILNRRRLLEEWSNYRASVERKLQQLNIKIDVSEEVEDIIIEEIKEEIIEEKTEIIE</sequence>
<evidence type="ECO:0000313" key="10">
    <source>
        <dbReference type="EMBL" id="GMM32685.1"/>
    </source>
</evidence>
<evidence type="ECO:0000256" key="4">
    <source>
        <dbReference type="ARBA" id="ARBA00022884"/>
    </source>
</evidence>
<evidence type="ECO:0000259" key="9">
    <source>
        <dbReference type="PROSITE" id="PS50102"/>
    </source>
</evidence>
<evidence type="ECO:0000313" key="11">
    <source>
        <dbReference type="Proteomes" id="UP001360560"/>
    </source>
</evidence>
<dbReference type="CDD" id="cd12278">
    <property type="entry name" value="RRM_eIF3B"/>
    <property type="match status" value="1"/>
</dbReference>
<dbReference type="InterPro" id="IPR034363">
    <property type="entry name" value="eIF3B_RRM"/>
</dbReference>
<dbReference type="Pfam" id="PF08662">
    <property type="entry name" value="eIF2A"/>
    <property type="match status" value="1"/>
</dbReference>
<reference evidence="10 11" key="1">
    <citation type="journal article" date="2023" name="Elife">
        <title>Identification of key yeast species and microbe-microbe interactions impacting larval growth of Drosophila in the wild.</title>
        <authorList>
            <person name="Mure A."/>
            <person name="Sugiura Y."/>
            <person name="Maeda R."/>
            <person name="Honda K."/>
            <person name="Sakurai N."/>
            <person name="Takahashi Y."/>
            <person name="Watada M."/>
            <person name="Katoh T."/>
            <person name="Gotoh A."/>
            <person name="Gotoh Y."/>
            <person name="Taniguchi I."/>
            <person name="Nakamura K."/>
            <person name="Hayashi T."/>
            <person name="Katayama T."/>
            <person name="Uemura T."/>
            <person name="Hattori Y."/>
        </authorList>
    </citation>
    <scope>NUCLEOTIDE SEQUENCE [LARGE SCALE GENOMIC DNA]</scope>
    <source>
        <strain evidence="10 11">SC-9</strain>
    </source>
</reference>
<dbReference type="PANTHER" id="PTHR14068">
    <property type="entry name" value="EUKARYOTIC TRANSLATION INITIATION FACTOR 3 EIF3 -RELATED"/>
    <property type="match status" value="1"/>
</dbReference>
<keyword evidence="11" id="KW-1185">Reference proteome</keyword>
<gene>
    <name evidence="6" type="primary">PRT1</name>
    <name evidence="10" type="ORF">DASC09_000100</name>
</gene>
<dbReference type="InterPro" id="IPR000504">
    <property type="entry name" value="RRM_dom"/>
</dbReference>
<comment type="function">
    <text evidence="6">RNA-binding component of the eukaryotic translation initiation factor 3 (eIF-3) complex, which is involved in protein synthesis of a specialized repertoire of mRNAs and, together with other initiation factors, stimulates binding of mRNA and methionyl-tRNAi to the 40S ribosome. The eIF-3 complex specifically targets and initiates translation of a subset of mRNAs involved in cell proliferation.</text>
</comment>
<evidence type="ECO:0000256" key="6">
    <source>
        <dbReference type="HAMAP-Rule" id="MF_03001"/>
    </source>
</evidence>
<organism evidence="10 11">
    <name type="scientific">Saccharomycopsis crataegensis</name>
    <dbReference type="NCBI Taxonomy" id="43959"/>
    <lineage>
        <taxon>Eukaryota</taxon>
        <taxon>Fungi</taxon>
        <taxon>Dikarya</taxon>
        <taxon>Ascomycota</taxon>
        <taxon>Saccharomycotina</taxon>
        <taxon>Saccharomycetes</taxon>
        <taxon>Saccharomycopsidaceae</taxon>
        <taxon>Saccharomycopsis</taxon>
    </lineage>
</organism>
<protein>
    <recommendedName>
        <fullName evidence="6">Eukaryotic translation initiation factor 3 subunit B</fullName>
        <shortName evidence="6">eIF3b</shortName>
    </recommendedName>
    <alternativeName>
        <fullName evidence="6">Eukaryotic translation initiation factor 3 90 kDa subunit homolog</fullName>
        <shortName evidence="6">eIF3 p90</shortName>
    </alternativeName>
    <alternativeName>
        <fullName evidence="6">Translation initiation factor eIF3, p90 subunit homolog</fullName>
    </alternativeName>
</protein>
<proteinExistence type="inferred from homology"/>
<dbReference type="GO" id="GO:0016282">
    <property type="term" value="C:eukaryotic 43S preinitiation complex"/>
    <property type="evidence" value="ECO:0007669"/>
    <property type="project" value="UniProtKB-UniRule"/>
</dbReference>
<dbReference type="InterPro" id="IPR013979">
    <property type="entry name" value="TIF_beta_prop-like"/>
</dbReference>
<keyword evidence="8" id="KW-0175">Coiled coil</keyword>
<keyword evidence="5 6" id="KW-0648">Protein biosynthesis</keyword>
<dbReference type="InterPro" id="IPR011400">
    <property type="entry name" value="EIF3B"/>
</dbReference>
<dbReference type="InterPro" id="IPR012677">
    <property type="entry name" value="Nucleotide-bd_a/b_plait_sf"/>
</dbReference>
<dbReference type="Gene3D" id="2.130.10.10">
    <property type="entry name" value="YVTN repeat-like/Quinoprotein amine dehydrogenase"/>
    <property type="match status" value="2"/>
</dbReference>
<dbReference type="GO" id="GO:0003743">
    <property type="term" value="F:translation initiation factor activity"/>
    <property type="evidence" value="ECO:0007669"/>
    <property type="project" value="UniProtKB-UniRule"/>
</dbReference>
<name>A0AAV5QE10_9ASCO</name>
<evidence type="ECO:0000256" key="1">
    <source>
        <dbReference type="ARBA" id="ARBA00004496"/>
    </source>
</evidence>
<evidence type="ECO:0000256" key="2">
    <source>
        <dbReference type="ARBA" id="ARBA00022490"/>
    </source>
</evidence>
<dbReference type="EMBL" id="BTFZ01000001">
    <property type="protein sequence ID" value="GMM32685.1"/>
    <property type="molecule type" value="Genomic_DNA"/>
</dbReference>
<dbReference type="InterPro" id="IPR035979">
    <property type="entry name" value="RBD_domain_sf"/>
</dbReference>
<feature type="coiled-coil region" evidence="8">
    <location>
        <begin position="690"/>
        <end position="717"/>
    </location>
</feature>
<dbReference type="AlphaFoldDB" id="A0AAV5QE10"/>
<dbReference type="GO" id="GO:0005852">
    <property type="term" value="C:eukaryotic translation initiation factor 3 complex"/>
    <property type="evidence" value="ECO:0007669"/>
    <property type="project" value="UniProtKB-UniRule"/>
</dbReference>